<gene>
    <name evidence="8" type="ORF">JOD17_001373</name>
</gene>
<evidence type="ECO:0000256" key="3">
    <source>
        <dbReference type="ARBA" id="ARBA00023015"/>
    </source>
</evidence>
<dbReference type="PANTHER" id="PTHR30466">
    <property type="entry name" value="FLAVIN REDUCTASE"/>
    <property type="match status" value="1"/>
</dbReference>
<keyword evidence="2" id="KW-0560">Oxidoreductase</keyword>
<dbReference type="SUPFAM" id="SSF50475">
    <property type="entry name" value="FMN-binding split barrel"/>
    <property type="match status" value="1"/>
</dbReference>
<dbReference type="Proteomes" id="UP000741863">
    <property type="component" value="Unassembled WGS sequence"/>
</dbReference>
<dbReference type="PANTHER" id="PTHR30466:SF11">
    <property type="entry name" value="FLAVIN-DEPENDENT MONOOXYGENASE, REDUCTASE SUBUNIT HSAB"/>
    <property type="match status" value="1"/>
</dbReference>
<organism evidence="8 9">
    <name type="scientific">Geomicrobium sediminis</name>
    <dbReference type="NCBI Taxonomy" id="1347788"/>
    <lineage>
        <taxon>Bacteria</taxon>
        <taxon>Bacillati</taxon>
        <taxon>Bacillota</taxon>
        <taxon>Bacilli</taxon>
        <taxon>Bacillales</taxon>
        <taxon>Geomicrobium</taxon>
    </lineage>
</organism>
<dbReference type="InterPro" id="IPR008920">
    <property type="entry name" value="TF_FadR/GntR_C"/>
</dbReference>
<dbReference type="SMART" id="SM00903">
    <property type="entry name" value="Flavin_Reduct"/>
    <property type="match status" value="1"/>
</dbReference>
<evidence type="ECO:0000259" key="7">
    <source>
        <dbReference type="SMART" id="SM00903"/>
    </source>
</evidence>
<evidence type="ECO:0000313" key="8">
    <source>
        <dbReference type="EMBL" id="MBM7632280.1"/>
    </source>
</evidence>
<keyword evidence="5" id="KW-0804">Transcription</keyword>
<reference evidence="8 9" key="1">
    <citation type="submission" date="2021-01" db="EMBL/GenBank/DDBJ databases">
        <title>Genomic Encyclopedia of Type Strains, Phase IV (KMG-IV): sequencing the most valuable type-strain genomes for metagenomic binning, comparative biology and taxonomic classification.</title>
        <authorList>
            <person name="Goeker M."/>
        </authorList>
    </citation>
    <scope>NUCLEOTIDE SEQUENCE [LARGE SCALE GENOMIC DNA]</scope>
    <source>
        <strain evidence="8 9">DSM 25540</strain>
    </source>
</reference>
<name>A0ABS2PA68_9BACL</name>
<accession>A0ABS2PA68</accession>
<dbReference type="Gene3D" id="2.30.110.10">
    <property type="entry name" value="Electron Transport, Fmn-binding Protein, Chain A"/>
    <property type="match status" value="1"/>
</dbReference>
<dbReference type="InterPro" id="IPR012349">
    <property type="entry name" value="Split_barrel_FMN-bd"/>
</dbReference>
<dbReference type="RefSeq" id="WP_204696410.1">
    <property type="nucleotide sequence ID" value="NZ_JAFBEC010000003.1"/>
</dbReference>
<proteinExistence type="inferred from homology"/>
<evidence type="ECO:0000256" key="4">
    <source>
        <dbReference type="ARBA" id="ARBA00023125"/>
    </source>
</evidence>
<dbReference type="InterPro" id="IPR036388">
    <property type="entry name" value="WH-like_DNA-bd_sf"/>
</dbReference>
<dbReference type="InterPro" id="IPR036390">
    <property type="entry name" value="WH_DNA-bd_sf"/>
</dbReference>
<dbReference type="SUPFAM" id="SSF46785">
    <property type="entry name" value="Winged helix' DNA-binding domain"/>
    <property type="match status" value="1"/>
</dbReference>
<dbReference type="Pfam" id="PF01613">
    <property type="entry name" value="Flavin_Reduct"/>
    <property type="match status" value="1"/>
</dbReference>
<keyword evidence="3" id="KW-0805">Transcription regulation</keyword>
<evidence type="ECO:0000259" key="6">
    <source>
        <dbReference type="SMART" id="SM00895"/>
    </source>
</evidence>
<keyword evidence="4" id="KW-0238">DNA-binding</keyword>
<protein>
    <submittedName>
        <fullName evidence="8">Flavin reductase (DIM6/NTAB) family NADH-FMN oxidoreductase RutF/DNA-binding FadR family transcriptional regulator</fullName>
    </submittedName>
</protein>
<dbReference type="InterPro" id="IPR002563">
    <property type="entry name" value="Flavin_Rdtase-like_dom"/>
</dbReference>
<dbReference type="SUPFAM" id="SSF48008">
    <property type="entry name" value="GntR ligand-binding domain-like"/>
    <property type="match status" value="1"/>
</dbReference>
<sequence>MDQSVYKDVIGHFTSGVTVISTRHNDQDFGITASAVSSLSMEPPKLLVCVNKNTGTQHAISESQSFAVNILAEEQGDLALQFAKPKSNKFQNVQISDGRLNMPVLSDALAVLECEVDEEVNGGTHSVFLAKVIHASSNHGDPLTYYRGQFGRFQNSQDQIVYRNLRKLVVERNFDVKSVMNVQAIHEQLEAPKQTVYYALAKLESEGILEKTNDGGFVVAPLTKTRLHEALDTRAALEFAAIEKAIKRVTTDELQLLNYHLQRTLHNELEVSESHIEANADFHDYIVSLAKNDMLLHTYRQLTAEAVMTHALHASLLADDVKVKTQLNALSHDHETLYQAFLTKNSEKAKETIQHHADGVKQLGDAVIEQAGGHI</sequence>
<comment type="caution">
    <text evidence="8">The sequence shown here is derived from an EMBL/GenBank/DDBJ whole genome shotgun (WGS) entry which is preliminary data.</text>
</comment>
<feature type="domain" description="GntR C-terminal" evidence="6">
    <location>
        <begin position="229"/>
        <end position="359"/>
    </location>
</feature>
<dbReference type="SMART" id="SM00895">
    <property type="entry name" value="FCD"/>
    <property type="match status" value="1"/>
</dbReference>
<keyword evidence="9" id="KW-1185">Reference proteome</keyword>
<dbReference type="Gene3D" id="1.10.10.10">
    <property type="entry name" value="Winged helix-like DNA-binding domain superfamily/Winged helix DNA-binding domain"/>
    <property type="match status" value="1"/>
</dbReference>
<evidence type="ECO:0000256" key="5">
    <source>
        <dbReference type="ARBA" id="ARBA00023163"/>
    </source>
</evidence>
<comment type="similarity">
    <text evidence="1">Belongs to the non-flavoprotein flavin reductase family.</text>
</comment>
<dbReference type="EMBL" id="JAFBEC010000003">
    <property type="protein sequence ID" value="MBM7632280.1"/>
    <property type="molecule type" value="Genomic_DNA"/>
</dbReference>
<dbReference type="Gene3D" id="1.20.120.530">
    <property type="entry name" value="GntR ligand-binding domain-like"/>
    <property type="match status" value="1"/>
</dbReference>
<evidence type="ECO:0000256" key="2">
    <source>
        <dbReference type="ARBA" id="ARBA00023002"/>
    </source>
</evidence>
<evidence type="ECO:0000313" key="9">
    <source>
        <dbReference type="Proteomes" id="UP000741863"/>
    </source>
</evidence>
<dbReference type="InterPro" id="IPR050268">
    <property type="entry name" value="NADH-dep_flavin_reductase"/>
</dbReference>
<evidence type="ECO:0000256" key="1">
    <source>
        <dbReference type="ARBA" id="ARBA00008898"/>
    </source>
</evidence>
<dbReference type="Pfam" id="PF07729">
    <property type="entry name" value="FCD"/>
    <property type="match status" value="1"/>
</dbReference>
<dbReference type="InterPro" id="IPR011711">
    <property type="entry name" value="GntR_C"/>
</dbReference>
<feature type="domain" description="Flavin reductase like" evidence="7">
    <location>
        <begin position="10"/>
        <end position="152"/>
    </location>
</feature>